<feature type="domain" description="Flagellar assembly protein FliH/Type III secretion system HrpE" evidence="9">
    <location>
        <begin position="111"/>
        <end position="237"/>
    </location>
</feature>
<gene>
    <name evidence="10" type="primary">fliH</name>
    <name evidence="10" type="ORF">OE104_05190</name>
</gene>
<reference evidence="10" key="1">
    <citation type="submission" date="2022-09" db="EMBL/GenBank/DDBJ databases">
        <title>Complete Genomes of Fervidibacillus albus and Fervidibacillus halotolerans isolated from tidal flat sediments.</title>
        <authorList>
            <person name="Kwon K.K."/>
            <person name="Yang S.-H."/>
            <person name="Park M.J."/>
            <person name="Oh H.-M."/>
        </authorList>
    </citation>
    <scope>NUCLEOTIDE SEQUENCE</scope>
    <source>
        <strain evidence="10">MEBiC13591</strain>
    </source>
</reference>
<evidence type="ECO:0000256" key="6">
    <source>
        <dbReference type="ARBA" id="ARBA00023225"/>
    </source>
</evidence>
<proteinExistence type="inferred from homology"/>
<dbReference type="Pfam" id="PF02108">
    <property type="entry name" value="FliH"/>
    <property type="match status" value="1"/>
</dbReference>
<evidence type="ECO:0000259" key="9">
    <source>
        <dbReference type="Pfam" id="PF02108"/>
    </source>
</evidence>
<evidence type="ECO:0000313" key="10">
    <source>
        <dbReference type="EMBL" id="WAA10713.1"/>
    </source>
</evidence>
<dbReference type="InterPro" id="IPR022524">
    <property type="entry name" value="FliH_Bacilli"/>
</dbReference>
<sequence>MSKLIKNGLAGKSEEKVISIRYFPSSPIEAEKKETGMDFAQQLEDARKKAEKIIEEAKLKANSIEREIDALKEKTEAERRRIFEKAKEEGYSDGLRQGRQKGYEEMEEQIQLAKRMAMDTKNEFNKAIERSEPMILSIALKSAEKIVQSFLSEDEERFIPIVRNAIEEAKHYKQIQVYVHPTYYSMLVDRQEELFSNLPIDCQIFLHPKEELDESACLIETEGGLIDAGIDSQFEELTKTLYAQLTGDGS</sequence>
<keyword evidence="6" id="KW-1006">Bacterial flagellum protein export</keyword>
<dbReference type="GO" id="GO:0044781">
    <property type="term" value="P:bacterial-type flagellum organization"/>
    <property type="evidence" value="ECO:0007669"/>
    <property type="project" value="UniProtKB-KW"/>
</dbReference>
<dbReference type="PANTHER" id="PTHR34982:SF1">
    <property type="entry name" value="FLAGELLAR ASSEMBLY PROTEIN FLIH"/>
    <property type="match status" value="1"/>
</dbReference>
<keyword evidence="5" id="KW-0653">Protein transport</keyword>
<dbReference type="InterPro" id="IPR018035">
    <property type="entry name" value="Flagellar_FliH/T3SS_HrpE"/>
</dbReference>
<dbReference type="KEGG" id="faf:OE104_05190"/>
<evidence type="ECO:0000313" key="11">
    <source>
        <dbReference type="Proteomes" id="UP001164718"/>
    </source>
</evidence>
<keyword evidence="10" id="KW-0969">Cilium</keyword>
<accession>A0A9E8RX27</accession>
<dbReference type="RefSeq" id="WP_275418513.1">
    <property type="nucleotide sequence ID" value="NZ_CP106878.1"/>
</dbReference>
<keyword evidence="4" id="KW-1005">Bacterial flagellum biogenesis</keyword>
<evidence type="ECO:0000256" key="1">
    <source>
        <dbReference type="ARBA" id="ARBA00003041"/>
    </source>
</evidence>
<dbReference type="PANTHER" id="PTHR34982">
    <property type="entry name" value="YOP PROTEINS TRANSLOCATION PROTEIN L"/>
    <property type="match status" value="1"/>
</dbReference>
<feature type="coiled-coil region" evidence="8">
    <location>
        <begin position="40"/>
        <end position="123"/>
    </location>
</feature>
<name>A0A9E8RX27_9BACI</name>
<dbReference type="NCBIfam" id="TIGR03825">
    <property type="entry name" value="FliH_bacil"/>
    <property type="match status" value="1"/>
</dbReference>
<protein>
    <recommendedName>
        <fullName evidence="7">Flagellar assembly protein FliH</fullName>
    </recommendedName>
</protein>
<keyword evidence="3" id="KW-0813">Transport</keyword>
<keyword evidence="10" id="KW-0966">Cell projection</keyword>
<evidence type="ECO:0000256" key="4">
    <source>
        <dbReference type="ARBA" id="ARBA00022795"/>
    </source>
</evidence>
<keyword evidence="10" id="KW-0282">Flagellum</keyword>
<evidence type="ECO:0000256" key="3">
    <source>
        <dbReference type="ARBA" id="ARBA00022448"/>
    </source>
</evidence>
<dbReference type="Proteomes" id="UP001164718">
    <property type="component" value="Chromosome"/>
</dbReference>
<dbReference type="AlphaFoldDB" id="A0A9E8RX27"/>
<evidence type="ECO:0000256" key="2">
    <source>
        <dbReference type="ARBA" id="ARBA00006602"/>
    </source>
</evidence>
<evidence type="ECO:0000256" key="8">
    <source>
        <dbReference type="SAM" id="Coils"/>
    </source>
</evidence>
<dbReference type="EMBL" id="CP106878">
    <property type="protein sequence ID" value="WAA10713.1"/>
    <property type="molecule type" value="Genomic_DNA"/>
</dbReference>
<comment type="function">
    <text evidence="1">Needed for flagellar regrowth and assembly.</text>
</comment>
<keyword evidence="8" id="KW-0175">Coiled coil</keyword>
<dbReference type="InterPro" id="IPR051472">
    <property type="entry name" value="T3SS_Stator/FliH"/>
</dbReference>
<evidence type="ECO:0000256" key="7">
    <source>
        <dbReference type="NCBIfam" id="TIGR03825"/>
    </source>
</evidence>
<keyword evidence="11" id="KW-1185">Reference proteome</keyword>
<organism evidence="10 11">
    <name type="scientific">Fervidibacillus albus</name>
    <dbReference type="NCBI Taxonomy" id="2980026"/>
    <lineage>
        <taxon>Bacteria</taxon>
        <taxon>Bacillati</taxon>
        <taxon>Bacillota</taxon>
        <taxon>Bacilli</taxon>
        <taxon>Bacillales</taxon>
        <taxon>Bacillaceae</taxon>
        <taxon>Fervidibacillus</taxon>
    </lineage>
</organism>
<comment type="similarity">
    <text evidence="2">Belongs to the FliH family.</text>
</comment>
<evidence type="ECO:0000256" key="5">
    <source>
        <dbReference type="ARBA" id="ARBA00022927"/>
    </source>
</evidence>
<dbReference type="GO" id="GO:0015031">
    <property type="term" value="P:protein transport"/>
    <property type="evidence" value="ECO:0007669"/>
    <property type="project" value="UniProtKB-KW"/>
</dbReference>
<dbReference type="GO" id="GO:0005829">
    <property type="term" value="C:cytosol"/>
    <property type="evidence" value="ECO:0007669"/>
    <property type="project" value="TreeGrafter"/>
</dbReference>